<dbReference type="InterPro" id="IPR050245">
    <property type="entry name" value="PrsA_foldase"/>
</dbReference>
<evidence type="ECO:0000256" key="2">
    <source>
        <dbReference type="ARBA" id="ARBA00013194"/>
    </source>
</evidence>
<keyword evidence="3" id="KW-0732">Signal</keyword>
<comment type="caution">
    <text evidence="6">The sequence shown here is derived from an EMBL/GenBank/DDBJ whole genome shotgun (WGS) entry which is preliminary data.</text>
</comment>
<dbReference type="STRING" id="1797589.A2784_03150"/>
<accession>A0A1G1VK52</accession>
<name>A0A1G1VK52_9BACT</name>
<evidence type="ECO:0000256" key="1">
    <source>
        <dbReference type="ARBA" id="ARBA00000971"/>
    </source>
</evidence>
<comment type="catalytic activity">
    <reaction evidence="1">
        <text>[protein]-peptidylproline (omega=180) = [protein]-peptidylproline (omega=0)</text>
        <dbReference type="Rhea" id="RHEA:16237"/>
        <dbReference type="Rhea" id="RHEA-COMP:10747"/>
        <dbReference type="Rhea" id="RHEA-COMP:10748"/>
        <dbReference type="ChEBI" id="CHEBI:83833"/>
        <dbReference type="ChEBI" id="CHEBI:83834"/>
        <dbReference type="EC" id="5.2.1.8"/>
    </reaction>
</comment>
<protein>
    <recommendedName>
        <fullName evidence="2">peptidylprolyl isomerase</fullName>
        <ecNumber evidence="2">5.2.1.8</ecNumber>
    </recommendedName>
</protein>
<evidence type="ECO:0000313" key="7">
    <source>
        <dbReference type="Proteomes" id="UP000177324"/>
    </source>
</evidence>
<dbReference type="PANTHER" id="PTHR47245:SF1">
    <property type="entry name" value="FOLDASE PROTEIN PRSA"/>
    <property type="match status" value="1"/>
</dbReference>
<dbReference type="PANTHER" id="PTHR47245">
    <property type="entry name" value="PEPTIDYLPROLYL ISOMERASE"/>
    <property type="match status" value="1"/>
</dbReference>
<organism evidence="6 7">
    <name type="scientific">Candidatus Chisholmbacteria bacterium RIFCSPHIGHO2_01_FULL_48_12</name>
    <dbReference type="NCBI Taxonomy" id="1797589"/>
    <lineage>
        <taxon>Bacteria</taxon>
        <taxon>Candidatus Chisholmiibacteriota</taxon>
    </lineage>
</organism>
<gene>
    <name evidence="6" type="ORF">A2784_03150</name>
</gene>
<evidence type="ECO:0000313" key="6">
    <source>
        <dbReference type="EMBL" id="OGY15672.1"/>
    </source>
</evidence>
<dbReference type="Proteomes" id="UP000177324">
    <property type="component" value="Unassembled WGS sequence"/>
</dbReference>
<dbReference type="EMBL" id="MHCH01000061">
    <property type="protein sequence ID" value="OGY15672.1"/>
    <property type="molecule type" value="Genomic_DNA"/>
</dbReference>
<keyword evidence="5" id="KW-0413">Isomerase</keyword>
<evidence type="ECO:0000256" key="3">
    <source>
        <dbReference type="ARBA" id="ARBA00022729"/>
    </source>
</evidence>
<dbReference type="AlphaFoldDB" id="A0A1G1VK52"/>
<dbReference type="Gene3D" id="1.10.4030.10">
    <property type="entry name" value="Porin chaperone SurA, peptide-binding domain"/>
    <property type="match status" value="1"/>
</dbReference>
<dbReference type="SUPFAM" id="SSF109998">
    <property type="entry name" value="Triger factor/SurA peptide-binding domain-like"/>
    <property type="match status" value="1"/>
</dbReference>
<dbReference type="GO" id="GO:0003755">
    <property type="term" value="F:peptidyl-prolyl cis-trans isomerase activity"/>
    <property type="evidence" value="ECO:0007669"/>
    <property type="project" value="UniProtKB-KW"/>
</dbReference>
<evidence type="ECO:0000256" key="4">
    <source>
        <dbReference type="ARBA" id="ARBA00023110"/>
    </source>
</evidence>
<reference evidence="6 7" key="1">
    <citation type="journal article" date="2016" name="Nat. Commun.">
        <title>Thousands of microbial genomes shed light on interconnected biogeochemical processes in an aquifer system.</title>
        <authorList>
            <person name="Anantharaman K."/>
            <person name="Brown C.T."/>
            <person name="Hug L.A."/>
            <person name="Sharon I."/>
            <person name="Castelle C.J."/>
            <person name="Probst A.J."/>
            <person name="Thomas B.C."/>
            <person name="Singh A."/>
            <person name="Wilkins M.J."/>
            <person name="Karaoz U."/>
            <person name="Brodie E.L."/>
            <person name="Williams K.H."/>
            <person name="Hubbard S.S."/>
            <person name="Banfield J.F."/>
        </authorList>
    </citation>
    <scope>NUCLEOTIDE SEQUENCE [LARGE SCALE GENOMIC DNA]</scope>
</reference>
<dbReference type="InterPro" id="IPR027304">
    <property type="entry name" value="Trigger_fact/SurA_dom_sf"/>
</dbReference>
<proteinExistence type="predicted"/>
<sequence length="216" mass="24076">MPRTKKIVKLAAPWMRVFQYCKLHRYQATAAGIGILILLLLAFPFRFLVMPALVNGQPIWSWNYVGKLHQQAGQQVLDQMISEALIEQEIRKQGIQVTAAEVDQQVAEINDQLGESSGGLEAVLALQGISRDEFMRQVRLNLAMEKLVAGTIQISEEEIAQELKDNGGTATTAADNLRSQKLREAFGQWFDNLKAGAKIHNFVVNPPVDLSKLPKI</sequence>
<dbReference type="EC" id="5.2.1.8" evidence="2"/>
<keyword evidence="4" id="KW-0697">Rotamase</keyword>
<evidence type="ECO:0000256" key="5">
    <source>
        <dbReference type="ARBA" id="ARBA00023235"/>
    </source>
</evidence>
<dbReference type="Pfam" id="PF13624">
    <property type="entry name" value="SurA_N_3"/>
    <property type="match status" value="1"/>
</dbReference>